<protein>
    <submittedName>
        <fullName evidence="2">AAA domain protein</fullName>
    </submittedName>
</protein>
<accession>A0A829Q7N9</accession>
<dbReference type="AlphaFoldDB" id="A0A829Q7N9"/>
<feature type="region of interest" description="Disordered" evidence="1">
    <location>
        <begin position="98"/>
        <end position="137"/>
    </location>
</feature>
<dbReference type="GO" id="GO:0043139">
    <property type="term" value="F:5'-3' DNA helicase activity"/>
    <property type="evidence" value="ECO:0007669"/>
    <property type="project" value="TreeGrafter"/>
</dbReference>
<dbReference type="SUPFAM" id="SSF52540">
    <property type="entry name" value="P-loop containing nucleoside triphosphate hydrolases"/>
    <property type="match status" value="1"/>
</dbReference>
<dbReference type="PANTHER" id="PTHR43788:SF8">
    <property type="entry name" value="DNA-BINDING PROTEIN SMUBP-2"/>
    <property type="match status" value="1"/>
</dbReference>
<sequence>MMSFRPVVDRIRTRILNQHPGMSGGTVHSVQGQEAPVVILVLGGDPDRPRSKTWAGDEPHLLNVAVSRAQHRLYVIGDHDSWSPIGYFNYLAETLPRQHAQPSRRPPGEPARPVPASCTADTLGSDCGDDANQQTTATQPIRAAETYGVTVRVTRSDRFGGLSAETAREVMRWFSSSKPDHILCDIAQDDGRSTFEIASALTQEGWLELDHVSVGGESWWKATISGNALAQASFRRPITRATADKHVREVVDRARAFNADPAHLAQIVEVVVFGSYLDPTSADLGDVDFGGDGAPENSTGNLQR</sequence>
<comment type="caution">
    <text evidence="2">The sequence shown here is derived from an EMBL/GenBank/DDBJ whole genome shotgun (WGS) entry which is preliminary data.</text>
</comment>
<dbReference type="Proteomes" id="UP000020103">
    <property type="component" value="Unassembled WGS sequence"/>
</dbReference>
<organism evidence="2 3">
    <name type="scientific">Mycobacteroides abscessus 21</name>
    <dbReference type="NCBI Taxonomy" id="1299324"/>
    <lineage>
        <taxon>Bacteria</taxon>
        <taxon>Bacillati</taxon>
        <taxon>Actinomycetota</taxon>
        <taxon>Actinomycetes</taxon>
        <taxon>Mycobacteriales</taxon>
        <taxon>Mycobacteriaceae</taxon>
        <taxon>Mycobacteroides</taxon>
        <taxon>Mycobacteroides abscessus</taxon>
    </lineage>
</organism>
<dbReference type="Gene3D" id="3.40.50.300">
    <property type="entry name" value="P-loop containing nucleotide triphosphate hydrolases"/>
    <property type="match status" value="1"/>
</dbReference>
<evidence type="ECO:0000313" key="2">
    <source>
        <dbReference type="EMBL" id="EUA48733.1"/>
    </source>
</evidence>
<feature type="compositionally biased region" description="Pro residues" evidence="1">
    <location>
        <begin position="104"/>
        <end position="113"/>
    </location>
</feature>
<dbReference type="InterPro" id="IPR050534">
    <property type="entry name" value="Coronavir_polyprotein_1ab"/>
</dbReference>
<evidence type="ECO:0000313" key="3">
    <source>
        <dbReference type="Proteomes" id="UP000020103"/>
    </source>
</evidence>
<dbReference type="InterPro" id="IPR027417">
    <property type="entry name" value="P-loop_NTPase"/>
</dbReference>
<name>A0A829Q7N9_9MYCO</name>
<feature type="region of interest" description="Disordered" evidence="1">
    <location>
        <begin position="285"/>
        <end position="304"/>
    </location>
</feature>
<gene>
    <name evidence="2" type="ORF">I543_0032</name>
</gene>
<proteinExistence type="predicted"/>
<dbReference type="PANTHER" id="PTHR43788">
    <property type="entry name" value="DNA2/NAM7 HELICASE FAMILY MEMBER"/>
    <property type="match status" value="1"/>
</dbReference>
<dbReference type="EMBL" id="JAOF01000001">
    <property type="protein sequence ID" value="EUA48733.1"/>
    <property type="molecule type" value="Genomic_DNA"/>
</dbReference>
<evidence type="ECO:0000256" key="1">
    <source>
        <dbReference type="SAM" id="MobiDB-lite"/>
    </source>
</evidence>
<reference evidence="2 3" key="1">
    <citation type="submission" date="2013-12" db="EMBL/GenBank/DDBJ databases">
        <authorList>
            <person name="Madinger N."/>
            <person name="Lenaerts A."/>
            <person name="Ordway D."/>
            <person name="DeGroote M.A."/>
            <person name="Parker T."/>
            <person name="Sizemore C."/>
            <person name="Tallon L.J."/>
            <person name="Sadzewicz L.K."/>
            <person name="Sengamalay N."/>
            <person name="Fraser C.M."/>
            <person name="Hine E."/>
            <person name="Shefchek K.A."/>
            <person name="Das S.P."/>
            <person name="Tettelin H."/>
        </authorList>
    </citation>
    <scope>NUCLEOTIDE SEQUENCE [LARGE SCALE GENOMIC DNA]</scope>
    <source>
        <strain evidence="2 3">21</strain>
    </source>
</reference>